<sequence length="468" mass="52973">MDITDMSLSPSTSTQCPEHLSSIPSSIKTIYSKLISSCQRSDGLSCSVTPDKNGEFRKMVSPFISRTVPFNPFNYNLKERLENPVFSPSVFSTVISPSRDSEEFKWSIDDISKIKPAQIEEEFHFEEYTDEQTESEMQKTIDMYFTKNHMIPSPWDCKLPTSWNALTEIFKKENQNIDPGATSSPCSLSLSHLELVAKTPCQNVCTQTALSLPPDLPDNINSALKPYFIENDLDEINLSMNSLRRKLFCQNDDEPYSPVRFANAEEVSPVIRSCYPSTPVINNLTSCSPLEKFSPVDVSPIKRIEKSVKCNNLSFMMQVDSAVQDMQNTNAMVTQDSIKMDQSEGLCGEECCKVFESPRLAGAIRRIRRKRRRSLSQDMNLSVTYSSCSAKQSAKQTIHKLSSCTEYRTFTESSTTDNFMLSQDTGYGSELTNTEKSRQISSVNYETTTFEYWNKENKENMIASTPTK</sequence>
<dbReference type="GO" id="GO:0051301">
    <property type="term" value="P:cell division"/>
    <property type="evidence" value="ECO:0007669"/>
    <property type="project" value="UniProtKB-KW"/>
</dbReference>
<accession>A0AAN9YAM4</accession>
<dbReference type="PRINTS" id="PR02038">
    <property type="entry name" value="AURORABORA"/>
</dbReference>
<keyword evidence="5" id="KW-0131">Cell cycle</keyword>
<dbReference type="GO" id="GO:0007088">
    <property type="term" value="P:regulation of mitotic nuclear division"/>
    <property type="evidence" value="ECO:0007669"/>
    <property type="project" value="TreeGrafter"/>
</dbReference>
<proteinExistence type="inferred from homology"/>
<dbReference type="InterPro" id="IPR023252">
    <property type="entry name" value="Aurora_borealis_protein"/>
</dbReference>
<evidence type="ECO:0000256" key="2">
    <source>
        <dbReference type="ARBA" id="ARBA00020055"/>
    </source>
</evidence>
<keyword evidence="4" id="KW-0498">Mitosis</keyword>
<evidence type="ECO:0000256" key="4">
    <source>
        <dbReference type="ARBA" id="ARBA00022776"/>
    </source>
</evidence>
<gene>
    <name evidence="7" type="ORF">V9T40_003709</name>
</gene>
<dbReference type="GO" id="GO:0005737">
    <property type="term" value="C:cytoplasm"/>
    <property type="evidence" value="ECO:0007669"/>
    <property type="project" value="TreeGrafter"/>
</dbReference>
<evidence type="ECO:0000256" key="6">
    <source>
        <dbReference type="SAM" id="MobiDB-lite"/>
    </source>
</evidence>
<protein>
    <recommendedName>
        <fullName evidence="2">Protein aurora borealis</fullName>
    </recommendedName>
</protein>
<dbReference type="EMBL" id="JBBCAQ010000006">
    <property type="protein sequence ID" value="KAK7603710.1"/>
    <property type="molecule type" value="Genomic_DNA"/>
</dbReference>
<dbReference type="AlphaFoldDB" id="A0AAN9YAM4"/>
<dbReference type="PANTHER" id="PTHR14728:SF2">
    <property type="entry name" value="PROTEIN AURORA BOREALIS"/>
    <property type="match status" value="1"/>
</dbReference>
<dbReference type="GO" id="GO:0005634">
    <property type="term" value="C:nucleus"/>
    <property type="evidence" value="ECO:0007669"/>
    <property type="project" value="TreeGrafter"/>
</dbReference>
<dbReference type="GO" id="GO:0019901">
    <property type="term" value="F:protein kinase binding"/>
    <property type="evidence" value="ECO:0007669"/>
    <property type="project" value="TreeGrafter"/>
</dbReference>
<evidence type="ECO:0000256" key="3">
    <source>
        <dbReference type="ARBA" id="ARBA00022618"/>
    </source>
</evidence>
<name>A0AAN9YAM4_9HEMI</name>
<keyword evidence="3" id="KW-0132">Cell division</keyword>
<dbReference type="PANTHER" id="PTHR14728">
    <property type="entry name" value="PROTEIN AURORA BOREALIS"/>
    <property type="match status" value="1"/>
</dbReference>
<evidence type="ECO:0000256" key="5">
    <source>
        <dbReference type="ARBA" id="ARBA00023306"/>
    </source>
</evidence>
<comment type="caution">
    <text evidence="7">The sequence shown here is derived from an EMBL/GenBank/DDBJ whole genome shotgun (WGS) entry which is preliminary data.</text>
</comment>
<dbReference type="Proteomes" id="UP001367676">
    <property type="component" value="Unassembled WGS sequence"/>
</dbReference>
<comment type="similarity">
    <text evidence="1">Belongs to the BORA family.</text>
</comment>
<keyword evidence="8" id="KW-1185">Reference proteome</keyword>
<organism evidence="7 8">
    <name type="scientific">Parthenolecanium corni</name>
    <dbReference type="NCBI Taxonomy" id="536013"/>
    <lineage>
        <taxon>Eukaryota</taxon>
        <taxon>Metazoa</taxon>
        <taxon>Ecdysozoa</taxon>
        <taxon>Arthropoda</taxon>
        <taxon>Hexapoda</taxon>
        <taxon>Insecta</taxon>
        <taxon>Pterygota</taxon>
        <taxon>Neoptera</taxon>
        <taxon>Paraneoptera</taxon>
        <taxon>Hemiptera</taxon>
        <taxon>Sternorrhyncha</taxon>
        <taxon>Coccoidea</taxon>
        <taxon>Coccidae</taxon>
        <taxon>Parthenolecanium</taxon>
    </lineage>
</organism>
<evidence type="ECO:0000313" key="7">
    <source>
        <dbReference type="EMBL" id="KAK7603710.1"/>
    </source>
</evidence>
<evidence type="ECO:0000313" key="8">
    <source>
        <dbReference type="Proteomes" id="UP001367676"/>
    </source>
</evidence>
<dbReference type="Pfam" id="PF15280">
    <property type="entry name" value="BORA_N"/>
    <property type="match status" value="1"/>
</dbReference>
<evidence type="ECO:0000256" key="1">
    <source>
        <dbReference type="ARBA" id="ARBA00010963"/>
    </source>
</evidence>
<reference evidence="7 8" key="1">
    <citation type="submission" date="2024-03" db="EMBL/GenBank/DDBJ databases">
        <title>Adaptation during the transition from Ophiocordyceps entomopathogen to insect associate is accompanied by gene loss and intensified selection.</title>
        <authorList>
            <person name="Ward C.M."/>
            <person name="Onetto C.A."/>
            <person name="Borneman A.R."/>
        </authorList>
    </citation>
    <scope>NUCLEOTIDE SEQUENCE [LARGE SCALE GENOMIC DNA]</scope>
    <source>
        <strain evidence="7">AWRI1</strain>
        <tissue evidence="7">Single Adult Female</tissue>
    </source>
</reference>
<feature type="region of interest" description="Disordered" evidence="6">
    <location>
        <begin position="1"/>
        <end position="20"/>
    </location>
</feature>
<dbReference type="GO" id="GO:0060236">
    <property type="term" value="P:regulation of mitotic spindle organization"/>
    <property type="evidence" value="ECO:0007669"/>
    <property type="project" value="TreeGrafter"/>
</dbReference>